<evidence type="ECO:0000256" key="1">
    <source>
        <dbReference type="SAM" id="MobiDB-lite"/>
    </source>
</evidence>
<sequence>MSFHASSGGKGAPVTHGTQEGGMRGASVGRFRCPLGPSTTVRMQRRLEKFRHGQRAHS</sequence>
<dbReference type="EMBL" id="JMCB01000018">
    <property type="protein sequence ID" value="KFE63217.1"/>
    <property type="molecule type" value="Genomic_DNA"/>
</dbReference>
<dbReference type="Proteomes" id="UP000028725">
    <property type="component" value="Unassembled WGS sequence"/>
</dbReference>
<accession>A0A085W6A4</accession>
<evidence type="ECO:0000313" key="2">
    <source>
        <dbReference type="EMBL" id="KFE63217.1"/>
    </source>
</evidence>
<dbReference type="AlphaFoldDB" id="A0A085W6A4"/>
<comment type="caution">
    <text evidence="2">The sequence shown here is derived from an EMBL/GenBank/DDBJ whole genome shotgun (WGS) entry which is preliminary data.</text>
</comment>
<protein>
    <submittedName>
        <fullName evidence="2">Uncharacterized protein</fullName>
    </submittedName>
</protein>
<organism evidence="2 3">
    <name type="scientific">Hyalangium minutum</name>
    <dbReference type="NCBI Taxonomy" id="394096"/>
    <lineage>
        <taxon>Bacteria</taxon>
        <taxon>Pseudomonadati</taxon>
        <taxon>Myxococcota</taxon>
        <taxon>Myxococcia</taxon>
        <taxon>Myxococcales</taxon>
        <taxon>Cystobacterineae</taxon>
        <taxon>Archangiaceae</taxon>
        <taxon>Hyalangium</taxon>
    </lineage>
</organism>
<evidence type="ECO:0000313" key="3">
    <source>
        <dbReference type="Proteomes" id="UP000028725"/>
    </source>
</evidence>
<feature type="region of interest" description="Disordered" evidence="1">
    <location>
        <begin position="1"/>
        <end position="40"/>
    </location>
</feature>
<reference evidence="2 3" key="1">
    <citation type="submission" date="2014-04" db="EMBL/GenBank/DDBJ databases">
        <title>Genome assembly of Hyalangium minutum DSM 14724.</title>
        <authorList>
            <person name="Sharma G."/>
            <person name="Subramanian S."/>
        </authorList>
    </citation>
    <scope>NUCLEOTIDE SEQUENCE [LARGE SCALE GENOMIC DNA]</scope>
    <source>
        <strain evidence="2 3">DSM 14724</strain>
    </source>
</reference>
<name>A0A085W6A4_9BACT</name>
<keyword evidence="3" id="KW-1185">Reference proteome</keyword>
<proteinExistence type="predicted"/>
<gene>
    <name evidence="2" type="ORF">DB31_2810</name>
</gene>